<dbReference type="Proteomes" id="UP000518887">
    <property type="component" value="Unassembled WGS sequence"/>
</dbReference>
<dbReference type="EMBL" id="JACHFQ010000002">
    <property type="protein sequence ID" value="MBB5225411.1"/>
    <property type="molecule type" value="Genomic_DNA"/>
</dbReference>
<organism evidence="1 2">
    <name type="scientific">Treponema ruminis</name>
    <dbReference type="NCBI Taxonomy" id="744515"/>
    <lineage>
        <taxon>Bacteria</taxon>
        <taxon>Pseudomonadati</taxon>
        <taxon>Spirochaetota</taxon>
        <taxon>Spirochaetia</taxon>
        <taxon>Spirochaetales</taxon>
        <taxon>Treponemataceae</taxon>
        <taxon>Treponema</taxon>
    </lineage>
</organism>
<proteinExistence type="predicted"/>
<name>A0A7W8G814_9SPIR</name>
<reference evidence="1 2" key="1">
    <citation type="submission" date="2020-08" db="EMBL/GenBank/DDBJ databases">
        <title>Genomic Encyclopedia of Type Strains, Phase IV (KMG-IV): sequencing the most valuable type-strain genomes for metagenomic binning, comparative biology and taxonomic classification.</title>
        <authorList>
            <person name="Goeker M."/>
        </authorList>
    </citation>
    <scope>NUCLEOTIDE SEQUENCE [LARGE SCALE GENOMIC DNA]</scope>
    <source>
        <strain evidence="1 2">DSM 103462</strain>
    </source>
</reference>
<evidence type="ECO:0000313" key="1">
    <source>
        <dbReference type="EMBL" id="MBB5225411.1"/>
    </source>
</evidence>
<comment type="caution">
    <text evidence="1">The sequence shown here is derived from an EMBL/GenBank/DDBJ whole genome shotgun (WGS) entry which is preliminary data.</text>
</comment>
<accession>A0A7W8G814</accession>
<dbReference type="RefSeq" id="WP_184657663.1">
    <property type="nucleotide sequence ID" value="NZ_CP031518.1"/>
</dbReference>
<evidence type="ECO:0000313" key="2">
    <source>
        <dbReference type="Proteomes" id="UP000518887"/>
    </source>
</evidence>
<protein>
    <submittedName>
        <fullName evidence="1">Uncharacterized protein</fullName>
    </submittedName>
</protein>
<gene>
    <name evidence="1" type="ORF">HNP76_000755</name>
</gene>
<sequence>MSSTNEEIKVPENLEQECFTIYSGVLTHSKKQTLKKLIRHAYLAGTKHEKSKIKAN</sequence>
<dbReference type="AlphaFoldDB" id="A0A7W8G814"/>
<keyword evidence="2" id="KW-1185">Reference proteome</keyword>